<evidence type="ECO:0000313" key="2">
    <source>
        <dbReference type="Proteomes" id="UP001172159"/>
    </source>
</evidence>
<reference evidence="1" key="1">
    <citation type="submission" date="2023-06" db="EMBL/GenBank/DDBJ databases">
        <title>Genome-scale phylogeny and comparative genomics of the fungal order Sordariales.</title>
        <authorList>
            <consortium name="Lawrence Berkeley National Laboratory"/>
            <person name="Hensen N."/>
            <person name="Bonometti L."/>
            <person name="Westerberg I."/>
            <person name="Brannstrom I.O."/>
            <person name="Guillou S."/>
            <person name="Cros-Aarteil S."/>
            <person name="Calhoun S."/>
            <person name="Haridas S."/>
            <person name="Kuo A."/>
            <person name="Mondo S."/>
            <person name="Pangilinan J."/>
            <person name="Riley R."/>
            <person name="Labutti K."/>
            <person name="Andreopoulos B."/>
            <person name="Lipzen A."/>
            <person name="Chen C."/>
            <person name="Yanf M."/>
            <person name="Daum C."/>
            <person name="Ng V."/>
            <person name="Clum A."/>
            <person name="Steindorff A."/>
            <person name="Ohm R."/>
            <person name="Martin F."/>
            <person name="Silar P."/>
            <person name="Natvig D."/>
            <person name="Lalanne C."/>
            <person name="Gautier V."/>
            <person name="Ament-Velasquez S.L."/>
            <person name="Kruys A."/>
            <person name="Hutchinson M.I."/>
            <person name="Powell A.J."/>
            <person name="Barry K."/>
            <person name="Miller A.N."/>
            <person name="Grigoriev I.V."/>
            <person name="Debuchy R."/>
            <person name="Gladieux P."/>
            <person name="Thoren M.H."/>
            <person name="Johannesson H."/>
        </authorList>
    </citation>
    <scope>NUCLEOTIDE SEQUENCE</scope>
    <source>
        <strain evidence="1">CBS 540.89</strain>
    </source>
</reference>
<evidence type="ECO:0000313" key="1">
    <source>
        <dbReference type="EMBL" id="KAK0737153.1"/>
    </source>
</evidence>
<sequence length="55" mass="6699">MERKKEYRRVLWTFRQPCRNISSNNLYRSLESVYGFGNFDVDIEQNVFIVTVYES</sequence>
<accession>A0AA40BN10</accession>
<organism evidence="1 2">
    <name type="scientific">Apiosordaria backusii</name>
    <dbReference type="NCBI Taxonomy" id="314023"/>
    <lineage>
        <taxon>Eukaryota</taxon>
        <taxon>Fungi</taxon>
        <taxon>Dikarya</taxon>
        <taxon>Ascomycota</taxon>
        <taxon>Pezizomycotina</taxon>
        <taxon>Sordariomycetes</taxon>
        <taxon>Sordariomycetidae</taxon>
        <taxon>Sordariales</taxon>
        <taxon>Lasiosphaeriaceae</taxon>
        <taxon>Apiosordaria</taxon>
    </lineage>
</organism>
<gene>
    <name evidence="1" type="ORF">B0T21DRAFT_286230</name>
</gene>
<dbReference type="EMBL" id="JAUKTV010000005">
    <property type="protein sequence ID" value="KAK0737153.1"/>
    <property type="molecule type" value="Genomic_DNA"/>
</dbReference>
<proteinExistence type="predicted"/>
<dbReference type="Proteomes" id="UP001172159">
    <property type="component" value="Unassembled WGS sequence"/>
</dbReference>
<keyword evidence="2" id="KW-1185">Reference proteome</keyword>
<dbReference type="AlphaFoldDB" id="A0AA40BN10"/>
<name>A0AA40BN10_9PEZI</name>
<comment type="caution">
    <text evidence="1">The sequence shown here is derived from an EMBL/GenBank/DDBJ whole genome shotgun (WGS) entry which is preliminary data.</text>
</comment>
<protein>
    <submittedName>
        <fullName evidence="1">Uncharacterized protein</fullName>
    </submittedName>
</protein>